<dbReference type="Pfam" id="PF01476">
    <property type="entry name" value="LysM"/>
    <property type="match status" value="1"/>
</dbReference>
<dbReference type="InterPro" id="IPR018392">
    <property type="entry name" value="LysM"/>
</dbReference>
<evidence type="ECO:0000313" key="5">
    <source>
        <dbReference type="Proteomes" id="UP000278440"/>
    </source>
</evidence>
<organism evidence="4 5">
    <name type="scientific">Terracoccus luteus</name>
    <dbReference type="NCBI Taxonomy" id="53356"/>
    <lineage>
        <taxon>Bacteria</taxon>
        <taxon>Bacillati</taxon>
        <taxon>Actinomycetota</taxon>
        <taxon>Actinomycetes</taxon>
        <taxon>Micrococcales</taxon>
        <taxon>Intrasporangiaceae</taxon>
        <taxon>Terracoccus</taxon>
    </lineage>
</organism>
<dbReference type="OrthoDB" id="4869632at2"/>
<proteinExistence type="predicted"/>
<keyword evidence="2" id="KW-0472">Membrane</keyword>
<name>A0A495XVG0_9MICO</name>
<gene>
    <name evidence="4" type="ORF">DFJ68_0519</name>
</gene>
<protein>
    <recommendedName>
        <fullName evidence="3">LysM domain-containing protein</fullName>
    </recommendedName>
</protein>
<feature type="domain" description="LysM" evidence="3">
    <location>
        <begin position="102"/>
        <end position="149"/>
    </location>
</feature>
<reference evidence="4 5" key="1">
    <citation type="submission" date="2018-10" db="EMBL/GenBank/DDBJ databases">
        <title>Sequencing the genomes of 1000 actinobacteria strains.</title>
        <authorList>
            <person name="Klenk H.-P."/>
        </authorList>
    </citation>
    <scope>NUCLEOTIDE SEQUENCE [LARGE SCALE GENOMIC DNA]</scope>
    <source>
        <strain evidence="4 5">DSM 44267</strain>
    </source>
</reference>
<comment type="caution">
    <text evidence="4">The sequence shown here is derived from an EMBL/GenBank/DDBJ whole genome shotgun (WGS) entry which is preliminary data.</text>
</comment>
<evidence type="ECO:0000256" key="1">
    <source>
        <dbReference type="SAM" id="MobiDB-lite"/>
    </source>
</evidence>
<evidence type="ECO:0000256" key="2">
    <source>
        <dbReference type="SAM" id="Phobius"/>
    </source>
</evidence>
<keyword evidence="2" id="KW-1133">Transmembrane helix</keyword>
<accession>A0A495XVG0</accession>
<feature type="transmembrane region" description="Helical" evidence="2">
    <location>
        <begin position="67"/>
        <end position="89"/>
    </location>
</feature>
<keyword evidence="5" id="KW-1185">Reference proteome</keyword>
<sequence length="151" mass="15400">MGATVLSFADPSPVTPARAVGAAHPSADPTHPAYGRPGRPRLVSLPTGADALGRVRRARPVLRITRLGRLVLVTGTLAVVIALSVGLAGQLASAGGESRPVIVRSGETLSQIAARELPDLAVRDGVVALQLQNSLASDQVSAGQQLLVPTP</sequence>
<dbReference type="InterPro" id="IPR036779">
    <property type="entry name" value="LysM_dom_sf"/>
</dbReference>
<dbReference type="AlphaFoldDB" id="A0A495XVG0"/>
<evidence type="ECO:0000313" key="4">
    <source>
        <dbReference type="EMBL" id="RKT77105.1"/>
    </source>
</evidence>
<feature type="region of interest" description="Disordered" evidence="1">
    <location>
        <begin position="1"/>
        <end position="41"/>
    </location>
</feature>
<dbReference type="RefSeq" id="WP_121030760.1">
    <property type="nucleotide sequence ID" value="NZ_RBXT01000001.1"/>
</dbReference>
<dbReference type="Proteomes" id="UP000278440">
    <property type="component" value="Unassembled WGS sequence"/>
</dbReference>
<dbReference type="Gene3D" id="3.10.350.10">
    <property type="entry name" value="LysM domain"/>
    <property type="match status" value="1"/>
</dbReference>
<dbReference type="EMBL" id="RBXT01000001">
    <property type="protein sequence ID" value="RKT77105.1"/>
    <property type="molecule type" value="Genomic_DNA"/>
</dbReference>
<evidence type="ECO:0000259" key="3">
    <source>
        <dbReference type="Pfam" id="PF01476"/>
    </source>
</evidence>
<keyword evidence="2" id="KW-0812">Transmembrane</keyword>